<comment type="caution">
    <text evidence="3">The sequence shown here is derived from an EMBL/GenBank/DDBJ whole genome shotgun (WGS) entry which is preliminary data.</text>
</comment>
<dbReference type="Pfam" id="PF18920">
    <property type="entry name" value="DUF5671"/>
    <property type="match status" value="1"/>
</dbReference>
<feature type="transmembrane region" description="Helical" evidence="1">
    <location>
        <begin position="89"/>
        <end position="108"/>
    </location>
</feature>
<dbReference type="EMBL" id="LCRN01000029">
    <property type="protein sequence ID" value="KKW36096.1"/>
    <property type="molecule type" value="Genomic_DNA"/>
</dbReference>
<accession>A0A0G1XYR1</accession>
<keyword evidence="1" id="KW-0472">Membrane</keyword>
<evidence type="ECO:0000313" key="4">
    <source>
        <dbReference type="Proteomes" id="UP000033865"/>
    </source>
</evidence>
<keyword evidence="1" id="KW-1133">Transmembrane helix</keyword>
<protein>
    <recommendedName>
        <fullName evidence="2">DUF5671 domain-containing protein</fullName>
    </recommendedName>
</protein>
<evidence type="ECO:0000256" key="1">
    <source>
        <dbReference type="SAM" id="Phobius"/>
    </source>
</evidence>
<sequence length="296" mass="34517">MQDTEKRQMHRDFFLHLIGFITLYWSMIALITVLFQLVDKVFPDQLEYFGNADDPLRWGLSGVIVSFPVFVGIMIFFRRKEMKRPNFPIYFTLFVTALTAIVDVSVLIYRLTGGDITWRFVLKILAVLLVTGSVFAFEMWQLKRESFEMKLLPRLLTSFSYLLVLIAVVLGFIVVGSPASQRAVKYDMERINDLRALQYEILNFYDREDTLPSDLSSFRGGITKDPKTDESYEYRVVDEDTFEVCAVFDKDYEESNSSGYYPYMERAELFEYKAGKTCFERSVDWDDNGGFFKLKG</sequence>
<evidence type="ECO:0000259" key="2">
    <source>
        <dbReference type="Pfam" id="PF18920"/>
    </source>
</evidence>
<feature type="transmembrane region" description="Helical" evidence="1">
    <location>
        <begin position="120"/>
        <end position="140"/>
    </location>
</feature>
<gene>
    <name evidence="3" type="ORF">UY82_C0029G0003</name>
</gene>
<evidence type="ECO:0000313" key="3">
    <source>
        <dbReference type="EMBL" id="KKW36096.1"/>
    </source>
</evidence>
<dbReference type="AlphaFoldDB" id="A0A0G1XYR1"/>
<proteinExistence type="predicted"/>
<feature type="domain" description="DUF5671" evidence="2">
    <location>
        <begin position="12"/>
        <end position="133"/>
    </location>
</feature>
<reference evidence="3 4" key="1">
    <citation type="journal article" date="2015" name="Nature">
        <title>rRNA introns, odd ribosomes, and small enigmatic genomes across a large radiation of phyla.</title>
        <authorList>
            <person name="Brown C.T."/>
            <person name="Hug L.A."/>
            <person name="Thomas B.C."/>
            <person name="Sharon I."/>
            <person name="Castelle C.J."/>
            <person name="Singh A."/>
            <person name="Wilkins M.J."/>
            <person name="Williams K.H."/>
            <person name="Banfield J.F."/>
        </authorList>
    </citation>
    <scope>NUCLEOTIDE SEQUENCE [LARGE SCALE GENOMIC DNA]</scope>
</reference>
<keyword evidence="1" id="KW-0812">Transmembrane</keyword>
<dbReference type="Proteomes" id="UP000033865">
    <property type="component" value="Unassembled WGS sequence"/>
</dbReference>
<dbReference type="InterPro" id="IPR043728">
    <property type="entry name" value="DUF5671"/>
</dbReference>
<feature type="transmembrane region" description="Helical" evidence="1">
    <location>
        <begin position="12"/>
        <end position="38"/>
    </location>
</feature>
<organism evidence="3 4">
    <name type="scientific">Candidatus Uhrbacteria bacterium GW2011_GWC2_53_7</name>
    <dbReference type="NCBI Taxonomy" id="1618986"/>
    <lineage>
        <taxon>Bacteria</taxon>
        <taxon>Candidatus Uhriibacteriota</taxon>
    </lineage>
</organism>
<feature type="transmembrane region" description="Helical" evidence="1">
    <location>
        <begin position="58"/>
        <end position="77"/>
    </location>
</feature>
<feature type="transmembrane region" description="Helical" evidence="1">
    <location>
        <begin position="152"/>
        <end position="175"/>
    </location>
</feature>
<name>A0A0G1XYR1_9BACT</name>